<dbReference type="EMBL" id="JBHSOZ010000003">
    <property type="protein sequence ID" value="MFC5711855.1"/>
    <property type="molecule type" value="Genomic_DNA"/>
</dbReference>
<evidence type="ECO:0000256" key="2">
    <source>
        <dbReference type="SAM" id="SignalP"/>
    </source>
</evidence>
<feature type="compositionally biased region" description="Acidic residues" evidence="1">
    <location>
        <begin position="22"/>
        <end position="70"/>
    </location>
</feature>
<feature type="compositionally biased region" description="Polar residues" evidence="1">
    <location>
        <begin position="234"/>
        <end position="246"/>
    </location>
</feature>
<sequence>MSKKWILATAMTISVTVMAACGDDDTDSPEVTDEELEQEEQQEAPEGEEMELEDEEAMELPDEPDMDDFPDPVAEVNGEPISSEQFGEIYSFTLQTAAMQGIDPEDEESEQMLIDQTLEQLIGLELLTQAAEEQGYEVTDEEVDEQLQQEREQAGLDDEEEYIAFLEEQGLDEEELRQDISEQLKIDRFIEEETEQEDVSDEEVEEVYEQVAEMQGDDAPELDEIREDLEDQIRQQNESEQVQGLVNSLREESDVEVHI</sequence>
<evidence type="ECO:0000313" key="4">
    <source>
        <dbReference type="Proteomes" id="UP001596142"/>
    </source>
</evidence>
<keyword evidence="2" id="KW-0732">Signal</keyword>
<organism evidence="3 4">
    <name type="scientific">Thalassorhabdus alkalitolerans</name>
    <dbReference type="NCBI Taxonomy" id="2282697"/>
    <lineage>
        <taxon>Bacteria</taxon>
        <taxon>Bacillati</taxon>
        <taxon>Bacillota</taxon>
        <taxon>Bacilli</taxon>
        <taxon>Bacillales</taxon>
        <taxon>Bacillaceae</taxon>
        <taxon>Thalassorhabdus</taxon>
    </lineage>
</organism>
<dbReference type="PROSITE" id="PS51257">
    <property type="entry name" value="PROKAR_LIPOPROTEIN"/>
    <property type="match status" value="1"/>
</dbReference>
<reference evidence="4" key="1">
    <citation type="journal article" date="2019" name="Int. J. Syst. Evol. Microbiol.">
        <title>The Global Catalogue of Microorganisms (GCM) 10K type strain sequencing project: providing services to taxonomists for standard genome sequencing and annotation.</title>
        <authorList>
            <consortium name="The Broad Institute Genomics Platform"/>
            <consortium name="The Broad Institute Genome Sequencing Center for Infectious Disease"/>
            <person name="Wu L."/>
            <person name="Ma J."/>
        </authorList>
    </citation>
    <scope>NUCLEOTIDE SEQUENCE [LARGE SCALE GENOMIC DNA]</scope>
    <source>
        <strain evidence="4">CECT 7184</strain>
    </source>
</reference>
<feature type="region of interest" description="Disordered" evidence="1">
    <location>
        <begin position="21"/>
        <end position="78"/>
    </location>
</feature>
<protein>
    <submittedName>
        <fullName evidence="3">SurA N-terminal domain-containing protein</fullName>
    </submittedName>
</protein>
<dbReference type="InterPro" id="IPR050245">
    <property type="entry name" value="PrsA_foldase"/>
</dbReference>
<evidence type="ECO:0000256" key="1">
    <source>
        <dbReference type="SAM" id="MobiDB-lite"/>
    </source>
</evidence>
<feature type="chain" id="PRO_5046478532" evidence="2">
    <location>
        <begin position="20"/>
        <end position="259"/>
    </location>
</feature>
<dbReference type="Gene3D" id="1.10.4030.10">
    <property type="entry name" value="Porin chaperone SurA, peptide-binding domain"/>
    <property type="match status" value="1"/>
</dbReference>
<feature type="compositionally biased region" description="Acidic residues" evidence="1">
    <location>
        <begin position="135"/>
        <end position="147"/>
    </location>
</feature>
<proteinExistence type="predicted"/>
<feature type="compositionally biased region" description="Basic and acidic residues" evidence="1">
    <location>
        <begin position="249"/>
        <end position="259"/>
    </location>
</feature>
<evidence type="ECO:0000313" key="3">
    <source>
        <dbReference type="EMBL" id="MFC5711855.1"/>
    </source>
</evidence>
<dbReference type="Pfam" id="PF13624">
    <property type="entry name" value="SurA_N_3"/>
    <property type="match status" value="1"/>
</dbReference>
<dbReference type="InterPro" id="IPR027304">
    <property type="entry name" value="Trigger_fact/SurA_dom_sf"/>
</dbReference>
<dbReference type="SUPFAM" id="SSF109998">
    <property type="entry name" value="Triger factor/SurA peptide-binding domain-like"/>
    <property type="match status" value="1"/>
</dbReference>
<dbReference type="Proteomes" id="UP001596142">
    <property type="component" value="Unassembled WGS sequence"/>
</dbReference>
<keyword evidence="4" id="KW-1185">Reference proteome</keyword>
<accession>A0ABW0YHH7</accession>
<feature type="region of interest" description="Disordered" evidence="1">
    <location>
        <begin position="135"/>
        <end position="155"/>
    </location>
</feature>
<name>A0ABW0YHH7_9BACI</name>
<comment type="caution">
    <text evidence="3">The sequence shown here is derived from an EMBL/GenBank/DDBJ whole genome shotgun (WGS) entry which is preliminary data.</text>
</comment>
<feature type="signal peptide" evidence="2">
    <location>
        <begin position="1"/>
        <end position="19"/>
    </location>
</feature>
<dbReference type="RefSeq" id="WP_054637029.1">
    <property type="nucleotide sequence ID" value="NZ_JBHSOZ010000003.1"/>
</dbReference>
<dbReference type="PANTHER" id="PTHR47245:SF2">
    <property type="entry name" value="PEPTIDYL-PROLYL CIS-TRANS ISOMERASE HP_0175-RELATED"/>
    <property type="match status" value="1"/>
</dbReference>
<dbReference type="PANTHER" id="PTHR47245">
    <property type="entry name" value="PEPTIDYLPROLYL ISOMERASE"/>
    <property type="match status" value="1"/>
</dbReference>
<feature type="region of interest" description="Disordered" evidence="1">
    <location>
        <begin position="228"/>
        <end position="259"/>
    </location>
</feature>
<gene>
    <name evidence="3" type="ORF">ACFPU1_03595</name>
</gene>